<evidence type="ECO:0000259" key="5">
    <source>
        <dbReference type="PROSITE" id="PS50931"/>
    </source>
</evidence>
<dbReference type="Pfam" id="PF03466">
    <property type="entry name" value="LysR_substrate"/>
    <property type="match status" value="1"/>
</dbReference>
<dbReference type="FunFam" id="1.10.10.10:FF:000038">
    <property type="entry name" value="Glycine cleavage system transcriptional activator"/>
    <property type="match status" value="1"/>
</dbReference>
<gene>
    <name evidence="6" type="ORF">TH3_12210</name>
</gene>
<evidence type="ECO:0000256" key="2">
    <source>
        <dbReference type="ARBA" id="ARBA00023015"/>
    </source>
</evidence>
<dbReference type="InterPro" id="IPR036388">
    <property type="entry name" value="WH-like_DNA-bd_sf"/>
</dbReference>
<dbReference type="CDD" id="cd08432">
    <property type="entry name" value="PBP2_GcdR_TrpI_HvrB_AmpR_like"/>
    <property type="match status" value="1"/>
</dbReference>
<dbReference type="AlphaFoldDB" id="A0AB72UEN8"/>
<reference evidence="6 7" key="1">
    <citation type="journal article" date="2012" name="J. Bacteriol.">
        <title>Genome sequence of Thalassospira xiamenensis type strain M-5.</title>
        <authorList>
            <person name="Lai Q."/>
            <person name="Shao Z."/>
        </authorList>
    </citation>
    <scope>NUCLEOTIDE SEQUENCE [LARGE SCALE GENOMIC DNA]</scope>
    <source>
        <strain evidence="6 7">M-5</strain>
    </source>
</reference>
<dbReference type="InterPro" id="IPR036390">
    <property type="entry name" value="WH_DNA-bd_sf"/>
</dbReference>
<dbReference type="GO" id="GO:0006351">
    <property type="term" value="P:DNA-templated transcription"/>
    <property type="evidence" value="ECO:0007669"/>
    <property type="project" value="TreeGrafter"/>
</dbReference>
<dbReference type="InterPro" id="IPR005119">
    <property type="entry name" value="LysR_subst-bd"/>
</dbReference>
<dbReference type="PRINTS" id="PR00039">
    <property type="entry name" value="HTHLYSR"/>
</dbReference>
<proteinExistence type="inferred from homology"/>
<dbReference type="SUPFAM" id="SSF53850">
    <property type="entry name" value="Periplasmic binding protein-like II"/>
    <property type="match status" value="1"/>
</dbReference>
<dbReference type="InterPro" id="IPR058163">
    <property type="entry name" value="LysR-type_TF_proteobact-type"/>
</dbReference>
<dbReference type="Pfam" id="PF00126">
    <property type="entry name" value="HTH_1"/>
    <property type="match status" value="1"/>
</dbReference>
<dbReference type="Gene3D" id="3.40.190.10">
    <property type="entry name" value="Periplasmic binding protein-like II"/>
    <property type="match status" value="2"/>
</dbReference>
<dbReference type="RefSeq" id="WP_007090334.1">
    <property type="nucleotide sequence ID" value="NZ_CP004388.1"/>
</dbReference>
<dbReference type="EMBL" id="CP004388">
    <property type="protein sequence ID" value="AJD52558.1"/>
    <property type="molecule type" value="Genomic_DNA"/>
</dbReference>
<organism evidence="6 7">
    <name type="scientific">Thalassospira xiamenensis M-5 = DSM 17429</name>
    <dbReference type="NCBI Taxonomy" id="1123366"/>
    <lineage>
        <taxon>Bacteria</taxon>
        <taxon>Pseudomonadati</taxon>
        <taxon>Pseudomonadota</taxon>
        <taxon>Alphaproteobacteria</taxon>
        <taxon>Rhodospirillales</taxon>
        <taxon>Thalassospiraceae</taxon>
        <taxon>Thalassospira</taxon>
    </lineage>
</organism>
<dbReference type="KEGG" id="txi:TH3_12210"/>
<accession>A0AB72UEN8</accession>
<keyword evidence="2" id="KW-0805">Transcription regulation</keyword>
<dbReference type="NCBIfam" id="NF008352">
    <property type="entry name" value="PRK11139.1"/>
    <property type="match status" value="1"/>
</dbReference>
<protein>
    <submittedName>
        <fullName evidence="6">Transcriptional regulator</fullName>
    </submittedName>
</protein>
<evidence type="ECO:0000256" key="1">
    <source>
        <dbReference type="ARBA" id="ARBA00009437"/>
    </source>
</evidence>
<dbReference type="PANTHER" id="PTHR30537:SF26">
    <property type="entry name" value="GLYCINE CLEAVAGE SYSTEM TRANSCRIPTIONAL ACTIVATOR"/>
    <property type="match status" value="1"/>
</dbReference>
<feature type="domain" description="HTH lysR-type" evidence="5">
    <location>
        <begin position="4"/>
        <end position="61"/>
    </location>
</feature>
<dbReference type="GeneID" id="31928119"/>
<evidence type="ECO:0000313" key="7">
    <source>
        <dbReference type="Proteomes" id="UP000007127"/>
    </source>
</evidence>
<dbReference type="Gene3D" id="1.10.10.10">
    <property type="entry name" value="Winged helix-like DNA-binding domain superfamily/Winged helix DNA-binding domain"/>
    <property type="match status" value="1"/>
</dbReference>
<evidence type="ECO:0000256" key="3">
    <source>
        <dbReference type="ARBA" id="ARBA00023125"/>
    </source>
</evidence>
<keyword evidence="3" id="KW-0238">DNA-binding</keyword>
<dbReference type="PANTHER" id="PTHR30537">
    <property type="entry name" value="HTH-TYPE TRANSCRIPTIONAL REGULATOR"/>
    <property type="match status" value="1"/>
</dbReference>
<dbReference type="InterPro" id="IPR000847">
    <property type="entry name" value="LysR_HTH_N"/>
</dbReference>
<dbReference type="SUPFAM" id="SSF46785">
    <property type="entry name" value="Winged helix' DNA-binding domain"/>
    <property type="match status" value="1"/>
</dbReference>
<keyword evidence="4" id="KW-0804">Transcription</keyword>
<evidence type="ECO:0000256" key="4">
    <source>
        <dbReference type="ARBA" id="ARBA00023163"/>
    </source>
</evidence>
<dbReference type="GO" id="GO:0043565">
    <property type="term" value="F:sequence-specific DNA binding"/>
    <property type="evidence" value="ECO:0007669"/>
    <property type="project" value="TreeGrafter"/>
</dbReference>
<dbReference type="PROSITE" id="PS50931">
    <property type="entry name" value="HTH_LYSR"/>
    <property type="match status" value="1"/>
</dbReference>
<name>A0AB72UEN8_9PROT</name>
<comment type="similarity">
    <text evidence="1">Belongs to the LysR transcriptional regulatory family.</text>
</comment>
<evidence type="ECO:0000313" key="6">
    <source>
        <dbReference type="EMBL" id="AJD52558.1"/>
    </source>
</evidence>
<sequence length="321" mass="36143">MRLPPLQSLRAFDAAARHLNFTRAAEELFVTQGAISQQIRQLEEYLGFRLFFRLPRRLQLTEEGDRLARATFEGFSRIAGEIDSLRAVEEAGVVTVSVLQSFAVKWLVPRLGHFREAHPDIDVRIHADDRLVDFRNEGIDLAVRFGRGRYPNLYTELLMRDEVFPVCSPDYLASSPPLNRPADIAGHQLLHDATSHIEQPRAADWQFWLEGVGVKGIDLRRGLRFNSGDMVIQAALMGHGVGMARTSLAAQDLKAGLLVRPFPQTVASSYAYYLTCPEENLNRPRVQSFIRWLKDEVAATLKDIEENQPALTVITPDPGKS</sequence>
<dbReference type="GO" id="GO:0003700">
    <property type="term" value="F:DNA-binding transcription factor activity"/>
    <property type="evidence" value="ECO:0007669"/>
    <property type="project" value="InterPro"/>
</dbReference>
<dbReference type="Proteomes" id="UP000007127">
    <property type="component" value="Chromosome"/>
</dbReference>